<evidence type="ECO:0000256" key="3">
    <source>
        <dbReference type="ARBA" id="ARBA00008088"/>
    </source>
</evidence>
<dbReference type="SUPFAM" id="SSF100950">
    <property type="entry name" value="NagB/RpiA/CoA transferase-like"/>
    <property type="match status" value="1"/>
</dbReference>
<evidence type="ECO:0000256" key="2">
    <source>
        <dbReference type="ARBA" id="ARBA00004988"/>
    </source>
</evidence>
<dbReference type="InterPro" id="IPR037171">
    <property type="entry name" value="NagB/RpiA_transferase-like"/>
</dbReference>
<dbReference type="CDD" id="cd01398">
    <property type="entry name" value="RPI_A"/>
    <property type="match status" value="1"/>
</dbReference>
<dbReference type="GO" id="GO:0009052">
    <property type="term" value="P:pentose-phosphate shunt, non-oxidative branch"/>
    <property type="evidence" value="ECO:0007669"/>
    <property type="project" value="InterPro"/>
</dbReference>
<keyword evidence="6" id="KW-0413">Isomerase</keyword>
<gene>
    <name evidence="11" type="ORF">BN1723_005999</name>
</gene>
<dbReference type="Pfam" id="PF06026">
    <property type="entry name" value="Rib_5-P_isom_A"/>
    <property type="match status" value="1"/>
</dbReference>
<dbReference type="PANTHER" id="PTHR11934">
    <property type="entry name" value="RIBOSE-5-PHOSPHATE ISOMERASE"/>
    <property type="match status" value="1"/>
</dbReference>
<dbReference type="Gene3D" id="3.30.70.260">
    <property type="match status" value="1"/>
</dbReference>
<name>A0A0G4NC88_VERLO</name>
<evidence type="ECO:0000313" key="11">
    <source>
        <dbReference type="EMBL" id="CRK44082.1"/>
    </source>
</evidence>
<accession>A0A0G4NC88</accession>
<dbReference type="InterPro" id="IPR004788">
    <property type="entry name" value="Ribose5P_isomerase_type_A"/>
</dbReference>
<dbReference type="AlphaFoldDB" id="A0A0G4NC88"/>
<dbReference type="GO" id="GO:0006014">
    <property type="term" value="P:D-ribose metabolic process"/>
    <property type="evidence" value="ECO:0007669"/>
    <property type="project" value="TreeGrafter"/>
</dbReference>
<evidence type="ECO:0000256" key="10">
    <source>
        <dbReference type="SAM" id="Phobius"/>
    </source>
</evidence>
<evidence type="ECO:0000256" key="6">
    <source>
        <dbReference type="ARBA" id="ARBA00023235"/>
    </source>
</evidence>
<dbReference type="GO" id="GO:0004751">
    <property type="term" value="F:ribose-5-phosphate isomerase activity"/>
    <property type="evidence" value="ECO:0007669"/>
    <property type="project" value="UniProtKB-EC"/>
</dbReference>
<dbReference type="EMBL" id="CVQI01033828">
    <property type="protein sequence ID" value="CRK44082.1"/>
    <property type="molecule type" value="Genomic_DNA"/>
</dbReference>
<feature type="transmembrane region" description="Helical" evidence="10">
    <location>
        <begin position="677"/>
        <end position="699"/>
    </location>
</feature>
<dbReference type="EC" id="5.3.1.6" evidence="4"/>
<dbReference type="GO" id="GO:0005737">
    <property type="term" value="C:cytoplasm"/>
    <property type="evidence" value="ECO:0007669"/>
    <property type="project" value="TreeGrafter"/>
</dbReference>
<dbReference type="UniPathway" id="UPA00115">
    <property type="reaction ID" value="UER00412"/>
</dbReference>
<dbReference type="SUPFAM" id="SSF75445">
    <property type="entry name" value="D-ribose-5-phosphate isomerase (RpiA), lid domain"/>
    <property type="match status" value="1"/>
</dbReference>
<proteinExistence type="inferred from homology"/>
<dbReference type="Gene3D" id="3.40.50.1360">
    <property type="match status" value="1"/>
</dbReference>
<evidence type="ECO:0000313" key="12">
    <source>
        <dbReference type="Proteomes" id="UP000045706"/>
    </source>
</evidence>
<keyword evidence="10" id="KW-0472">Membrane</keyword>
<dbReference type="NCBIfam" id="TIGR00021">
    <property type="entry name" value="rpiA"/>
    <property type="match status" value="1"/>
</dbReference>
<dbReference type="Gene3D" id="2.120.10.70">
    <property type="entry name" value="Fucose-specific lectin"/>
    <property type="match status" value="1"/>
</dbReference>
<feature type="region of interest" description="Disordered" evidence="9">
    <location>
        <begin position="646"/>
        <end position="669"/>
    </location>
</feature>
<sequence>MSTLSPVESAKKAAAARAVSEHLQPSHRYVGIGSGSTVVYVVDAIAAKGPLFWGEMTFFPTGSQSKGLIRAAGLRLCNLDDRPLESGKPVTLDVAFDGADEVDAELNCVKGGGACLLQEKLVAIAAKKFVVVADYRKLSKNLLTQWKAIPIEVLPMAAPDVLNQLVALGSTGPLVRPGVPGKAGEVVTDNGMWIIDAPFAPLKLLSEGAGAERAADGSWGVKALADEIVKIPGVVEVGIFFGLDGSEAAKVGKFGLAQKPVAAYFGMEDGSVKVTNAAGSERNLIVRKSDYCFILNISSPISRPKMRTSTSKVAALVCFLLLSSAMASMAAWSTDMGDQLVLQSPTSHLLYHSSCNTSTDLVFPVNDPFILETEFPPKEHGSLAGVGWFDAVTTWACLWYQDSSNNLVYARYECNATSGAYALHNSEIISAALPDGIALHNRTALSAVLLGAEEGIRVYAHDEERRIHELSFHNPTGWLYGGSVADQPGNGLALASAASAEKEVTVIVPGEKGIQVLQKSIEDSVWDRSTTSISGEMASFPSNNLHSLALTTDEEGSSSLFYIGTDARLHHLLSPPNSPETWVPQPTQPRDLWPKAQTPSVPLTITSRRGARVFTLYYQASPTEIASATFNGETWSTTLLPLLPPPEISPFLTPDPTTPRTEPPQPRDVKAPLSKPALIALCTILPVVVVLALCAACLFTHRRRQAAARHGPRRAPSRTRPRSTDLAFRHVRPYSEFGELSWEDGVSEDTTTASPWRRKRGWTC</sequence>
<evidence type="ECO:0000256" key="1">
    <source>
        <dbReference type="ARBA" id="ARBA00001713"/>
    </source>
</evidence>
<evidence type="ECO:0000256" key="8">
    <source>
        <dbReference type="ARBA" id="ARBA00032273"/>
    </source>
</evidence>
<dbReference type="SUPFAM" id="SSF89372">
    <property type="entry name" value="Fucose-specific lectin"/>
    <property type="match status" value="1"/>
</dbReference>
<organism evidence="11 12">
    <name type="scientific">Verticillium longisporum</name>
    <name type="common">Verticillium dahliae var. longisporum</name>
    <dbReference type="NCBI Taxonomy" id="100787"/>
    <lineage>
        <taxon>Eukaryota</taxon>
        <taxon>Fungi</taxon>
        <taxon>Dikarya</taxon>
        <taxon>Ascomycota</taxon>
        <taxon>Pezizomycotina</taxon>
        <taxon>Sordariomycetes</taxon>
        <taxon>Hypocreomycetidae</taxon>
        <taxon>Glomerellales</taxon>
        <taxon>Plectosphaerellaceae</taxon>
        <taxon>Verticillium</taxon>
    </lineage>
</organism>
<comment type="similarity">
    <text evidence="3">Belongs to the ribose 5-phosphate isomerase family.</text>
</comment>
<protein>
    <recommendedName>
        <fullName evidence="5">Ribose-5-phosphate isomerase</fullName>
        <ecNumber evidence="4">5.3.1.6</ecNumber>
    </recommendedName>
    <alternativeName>
        <fullName evidence="8">D-ribose-5-phosphate ketol-isomerase</fullName>
    </alternativeName>
    <alternativeName>
        <fullName evidence="7">Phosphoriboisomerase</fullName>
    </alternativeName>
</protein>
<keyword evidence="10" id="KW-1133">Transmembrane helix</keyword>
<comment type="pathway">
    <text evidence="2">Carbohydrate degradation; pentose phosphate pathway; D-ribose 5-phosphate from D-ribulose 5-phosphate (non-oxidative stage): step 1/1.</text>
</comment>
<reference evidence="12" key="1">
    <citation type="submission" date="2015-05" db="EMBL/GenBank/DDBJ databases">
        <authorList>
            <person name="Fogelqvist Johan"/>
        </authorList>
    </citation>
    <scope>NUCLEOTIDE SEQUENCE [LARGE SCALE GENOMIC DNA]</scope>
</reference>
<dbReference type="PANTHER" id="PTHR11934:SF0">
    <property type="entry name" value="RIBOSE-5-PHOSPHATE ISOMERASE"/>
    <property type="match status" value="1"/>
</dbReference>
<feature type="region of interest" description="Disordered" evidence="9">
    <location>
        <begin position="578"/>
        <end position="597"/>
    </location>
</feature>
<evidence type="ECO:0000256" key="7">
    <source>
        <dbReference type="ARBA" id="ARBA00029734"/>
    </source>
</evidence>
<evidence type="ECO:0000256" key="9">
    <source>
        <dbReference type="SAM" id="MobiDB-lite"/>
    </source>
</evidence>
<keyword evidence="10" id="KW-0812">Transmembrane</keyword>
<dbReference type="Proteomes" id="UP000045706">
    <property type="component" value="Unassembled WGS sequence"/>
</dbReference>
<comment type="catalytic activity">
    <reaction evidence="1">
        <text>aldehydo-D-ribose 5-phosphate = D-ribulose 5-phosphate</text>
        <dbReference type="Rhea" id="RHEA:14657"/>
        <dbReference type="ChEBI" id="CHEBI:58121"/>
        <dbReference type="ChEBI" id="CHEBI:58273"/>
        <dbReference type="EC" id="5.3.1.6"/>
    </reaction>
</comment>
<dbReference type="FunFam" id="3.40.50.1360:FF:000014">
    <property type="entry name" value="Ribose 5-phosphate isomerase"/>
    <property type="match status" value="1"/>
</dbReference>
<evidence type="ECO:0000256" key="5">
    <source>
        <dbReference type="ARBA" id="ARBA00019150"/>
    </source>
</evidence>
<evidence type="ECO:0000256" key="4">
    <source>
        <dbReference type="ARBA" id="ARBA00011959"/>
    </source>
</evidence>